<feature type="compositionally biased region" description="Low complexity" evidence="1">
    <location>
        <begin position="15"/>
        <end position="25"/>
    </location>
</feature>
<dbReference type="AlphaFoldDB" id="A0A060I7R3"/>
<reference evidence="2 3" key="1">
    <citation type="submission" date="2013-12" db="EMBL/GenBank/DDBJ databases">
        <title>Complete genome sequence of Rhizobium etli bv. mimosae IE4771.</title>
        <authorList>
            <person name="Bustos P."/>
            <person name="Santamaria R.I."/>
            <person name="Lozano L."/>
            <person name="Ormeno-Orrillo E."/>
            <person name="Rogel M.A."/>
            <person name="Romero D."/>
            <person name="Cevallos M.A."/>
            <person name="Martinez-Romero E."/>
            <person name="Gonzalez V."/>
        </authorList>
    </citation>
    <scope>NUCLEOTIDE SEQUENCE [LARGE SCALE GENOMIC DNA]</scope>
    <source>
        <strain evidence="2 3">IE4771</strain>
        <plasmid evidence="3">Plasmid pRetIE4771b</plasmid>
    </source>
</reference>
<dbReference type="KEGG" id="rei:IE4771_PB00186"/>
<feature type="region of interest" description="Disordered" evidence="1">
    <location>
        <begin position="1"/>
        <end position="33"/>
    </location>
</feature>
<gene>
    <name evidence="2" type="ORF">IE4771_PB00186</name>
</gene>
<dbReference type="EMBL" id="CP006988">
    <property type="protein sequence ID" value="AIC29917.1"/>
    <property type="molecule type" value="Genomic_DNA"/>
</dbReference>
<organism evidence="2 3">
    <name type="scientific">Rhizobium etli bv. mimosae str. IE4771</name>
    <dbReference type="NCBI Taxonomy" id="1432050"/>
    <lineage>
        <taxon>Bacteria</taxon>
        <taxon>Pseudomonadati</taxon>
        <taxon>Pseudomonadota</taxon>
        <taxon>Alphaproteobacteria</taxon>
        <taxon>Hyphomicrobiales</taxon>
        <taxon>Rhizobiaceae</taxon>
        <taxon>Rhizobium/Agrobacterium group</taxon>
        <taxon>Rhizobium</taxon>
    </lineage>
</organism>
<evidence type="ECO:0000256" key="1">
    <source>
        <dbReference type="SAM" id="MobiDB-lite"/>
    </source>
</evidence>
<protein>
    <submittedName>
        <fullName evidence="2">Uncharacterized protein</fullName>
    </submittedName>
</protein>
<sequence length="59" mass="6398">MERQIFLNDTSCMMASPHPASHAPPGKSRGSFSHADCQVTASAVVMETSRGVSSQWAYR</sequence>
<evidence type="ECO:0000313" key="2">
    <source>
        <dbReference type="EMBL" id="AIC29917.1"/>
    </source>
</evidence>
<name>A0A060I7R3_RHIET</name>
<evidence type="ECO:0000313" key="3">
    <source>
        <dbReference type="Proteomes" id="UP000027180"/>
    </source>
</evidence>
<geneLocation type="plasmid" evidence="2 3">
    <name>pRetIE4771b</name>
</geneLocation>
<keyword evidence="2" id="KW-0614">Plasmid</keyword>
<dbReference type="Proteomes" id="UP000027180">
    <property type="component" value="Plasmid pRetIE4771b"/>
</dbReference>
<accession>A0A060I7R3</accession>
<dbReference type="HOGENOM" id="CLU_2957468_0_0_5"/>
<proteinExistence type="predicted"/>